<organism evidence="1 2">
    <name type="scientific">Kitasatospora terrestris</name>
    <dbReference type="NCBI Taxonomy" id="258051"/>
    <lineage>
        <taxon>Bacteria</taxon>
        <taxon>Bacillati</taxon>
        <taxon>Actinomycetota</taxon>
        <taxon>Actinomycetes</taxon>
        <taxon>Kitasatosporales</taxon>
        <taxon>Streptomycetaceae</taxon>
        <taxon>Kitasatospora</taxon>
    </lineage>
</organism>
<evidence type="ECO:0000313" key="1">
    <source>
        <dbReference type="EMBL" id="GAA4830693.1"/>
    </source>
</evidence>
<sequence length="89" mass="9894">MTIRREASAFAQHNRCKILTVRQLLFFVLQLIRSIVRLSGSLTGPEAQPDGVSGPLQSVAARSGANGLPRRIHSWERIPTIPLRIHQVT</sequence>
<keyword evidence="2" id="KW-1185">Reference proteome</keyword>
<dbReference type="EMBL" id="BAABIS010000001">
    <property type="protein sequence ID" value="GAA4830693.1"/>
    <property type="molecule type" value="Genomic_DNA"/>
</dbReference>
<evidence type="ECO:0000313" key="2">
    <source>
        <dbReference type="Proteomes" id="UP001501752"/>
    </source>
</evidence>
<protein>
    <submittedName>
        <fullName evidence="1">Uncharacterized protein</fullName>
    </submittedName>
</protein>
<reference evidence="2" key="1">
    <citation type="journal article" date="2019" name="Int. J. Syst. Evol. Microbiol.">
        <title>The Global Catalogue of Microorganisms (GCM) 10K type strain sequencing project: providing services to taxonomists for standard genome sequencing and annotation.</title>
        <authorList>
            <consortium name="The Broad Institute Genomics Platform"/>
            <consortium name="The Broad Institute Genome Sequencing Center for Infectious Disease"/>
            <person name="Wu L."/>
            <person name="Ma J."/>
        </authorList>
    </citation>
    <scope>NUCLEOTIDE SEQUENCE [LARGE SCALE GENOMIC DNA]</scope>
    <source>
        <strain evidence="2">JCM 13006</strain>
    </source>
</reference>
<dbReference type="Proteomes" id="UP001501752">
    <property type="component" value="Unassembled WGS sequence"/>
</dbReference>
<comment type="caution">
    <text evidence="1">The sequence shown here is derived from an EMBL/GenBank/DDBJ whole genome shotgun (WGS) entry which is preliminary data.</text>
</comment>
<gene>
    <name evidence="1" type="ORF">GCM10023235_00900</name>
</gene>
<proteinExistence type="predicted"/>
<name>A0ABP9D7T2_9ACTN</name>
<accession>A0ABP9D7T2</accession>